<name>A0ABV7JI30_9GAMM</name>
<proteinExistence type="predicted"/>
<evidence type="ECO:0000256" key="1">
    <source>
        <dbReference type="SAM" id="SignalP"/>
    </source>
</evidence>
<evidence type="ECO:0000259" key="2">
    <source>
        <dbReference type="PROSITE" id="PS51782"/>
    </source>
</evidence>
<dbReference type="EMBL" id="JBHRTS010000006">
    <property type="protein sequence ID" value="MFC3195027.1"/>
    <property type="molecule type" value="Genomic_DNA"/>
</dbReference>
<dbReference type="SUPFAM" id="SSF54106">
    <property type="entry name" value="LysM domain"/>
    <property type="match status" value="1"/>
</dbReference>
<evidence type="ECO:0000313" key="4">
    <source>
        <dbReference type="Proteomes" id="UP001595533"/>
    </source>
</evidence>
<dbReference type="Proteomes" id="UP001595533">
    <property type="component" value="Unassembled WGS sequence"/>
</dbReference>
<keyword evidence="4" id="KW-1185">Reference proteome</keyword>
<dbReference type="Gene3D" id="3.10.350.10">
    <property type="entry name" value="LysM domain"/>
    <property type="match status" value="1"/>
</dbReference>
<reference evidence="4" key="1">
    <citation type="journal article" date="2019" name="Int. J. Syst. Evol. Microbiol.">
        <title>The Global Catalogue of Microorganisms (GCM) 10K type strain sequencing project: providing services to taxonomists for standard genome sequencing and annotation.</title>
        <authorList>
            <consortium name="The Broad Institute Genomics Platform"/>
            <consortium name="The Broad Institute Genome Sequencing Center for Infectious Disease"/>
            <person name="Wu L."/>
            <person name="Ma J."/>
        </authorList>
    </citation>
    <scope>NUCLEOTIDE SEQUENCE [LARGE SCALE GENOMIC DNA]</scope>
    <source>
        <strain evidence="4">KCTC 42953</strain>
    </source>
</reference>
<evidence type="ECO:0000313" key="3">
    <source>
        <dbReference type="EMBL" id="MFC3195027.1"/>
    </source>
</evidence>
<gene>
    <name evidence="3" type="ORF">ACFODZ_12315</name>
</gene>
<dbReference type="InterPro" id="IPR036779">
    <property type="entry name" value="LysM_dom_sf"/>
</dbReference>
<dbReference type="PROSITE" id="PS51782">
    <property type="entry name" value="LYSM"/>
    <property type="match status" value="1"/>
</dbReference>
<protein>
    <submittedName>
        <fullName evidence="3">LysM peptidoglycan-binding domain-containing protein</fullName>
    </submittedName>
</protein>
<dbReference type="InterPro" id="IPR018392">
    <property type="entry name" value="LysM"/>
</dbReference>
<dbReference type="SMART" id="SM00257">
    <property type="entry name" value="LysM"/>
    <property type="match status" value="1"/>
</dbReference>
<dbReference type="CDD" id="cd00118">
    <property type="entry name" value="LysM"/>
    <property type="match status" value="1"/>
</dbReference>
<dbReference type="InterPro" id="IPR052196">
    <property type="entry name" value="Bact_Kbp"/>
</dbReference>
<comment type="caution">
    <text evidence="3">The sequence shown here is derived from an EMBL/GenBank/DDBJ whole genome shotgun (WGS) entry which is preliminary data.</text>
</comment>
<feature type="domain" description="LysM" evidence="2">
    <location>
        <begin position="33"/>
        <end position="81"/>
    </location>
</feature>
<dbReference type="Pfam" id="PF01476">
    <property type="entry name" value="LysM"/>
    <property type="match status" value="1"/>
</dbReference>
<organism evidence="3 4">
    <name type="scientific">Marinicella sediminis</name>
    <dbReference type="NCBI Taxonomy" id="1792834"/>
    <lineage>
        <taxon>Bacteria</taxon>
        <taxon>Pseudomonadati</taxon>
        <taxon>Pseudomonadota</taxon>
        <taxon>Gammaproteobacteria</taxon>
        <taxon>Lysobacterales</taxon>
        <taxon>Marinicellaceae</taxon>
        <taxon>Marinicella</taxon>
    </lineage>
</organism>
<dbReference type="PANTHER" id="PTHR34700">
    <property type="entry name" value="POTASSIUM BINDING PROTEIN KBP"/>
    <property type="match status" value="1"/>
</dbReference>
<dbReference type="PANTHER" id="PTHR34700:SF4">
    <property type="entry name" value="PHAGE-LIKE ELEMENT PBSX PROTEIN XKDP"/>
    <property type="match status" value="1"/>
</dbReference>
<keyword evidence="1" id="KW-0732">Signal</keyword>
<sequence length="403" mass="45861">MMFKKQHLIPALLFGFITTVFAQDVELNPAHPDTYVVQKGDTLWDISAVFLQSPWLWPEIWHANPQIENPHLIYPGDQLNLVYIDGKPAITVNRSHPTVKLSPSVRPIDHNQAIETIPLSDIEPFLRKLRILSQADIDLAPYVITSEEDRSVAVTGHNIYVRGLKNHRQGDRLAIVRPTVVYREVPTDYPWETSKTHEIESVAWKKSSPHTTDAVMSRFWKKYIDRTYWENVRILGYEVADTGVAEVLRVNPDSDVTTLKIVDVNTEVKQGDLILPLDDFNFDPYFLPRAGTLEDDNIRIVALNNALFGSGRRQIVAISKGAENGVDVGDVFAVYSPEKVIRDEVMHPKNDLKTLFKPSKAHVTLPMEYSGHIMVFKTFDYISYAIITAGNRPVKMFDHVRLP</sequence>
<feature type="signal peptide" evidence="1">
    <location>
        <begin position="1"/>
        <end position="22"/>
    </location>
</feature>
<accession>A0ABV7JI30</accession>
<feature type="chain" id="PRO_5045376776" evidence="1">
    <location>
        <begin position="23"/>
        <end position="403"/>
    </location>
</feature>
<dbReference type="RefSeq" id="WP_077411980.1">
    <property type="nucleotide sequence ID" value="NZ_JBHRTS010000006.1"/>
</dbReference>